<name>A0A2Y8ZPL7_9MICO</name>
<dbReference type="OrthoDB" id="2643438at2"/>
<dbReference type="Pfam" id="PF00132">
    <property type="entry name" value="Hexapep"/>
    <property type="match status" value="1"/>
</dbReference>
<dbReference type="PANTHER" id="PTHR23416">
    <property type="entry name" value="SIALIC ACID SYNTHASE-RELATED"/>
    <property type="match status" value="1"/>
</dbReference>
<evidence type="ECO:0000256" key="2">
    <source>
        <dbReference type="ARBA" id="ARBA00022679"/>
    </source>
</evidence>
<evidence type="ECO:0000313" key="5">
    <source>
        <dbReference type="Proteomes" id="UP000250028"/>
    </source>
</evidence>
<protein>
    <submittedName>
        <fullName evidence="4">Transferase hexapeptide (Six repeat-containing protein)</fullName>
    </submittedName>
</protein>
<evidence type="ECO:0000313" key="4">
    <source>
        <dbReference type="EMBL" id="SSA33248.1"/>
    </source>
</evidence>
<dbReference type="RefSeq" id="WP_109683969.1">
    <property type="nucleotide sequence ID" value="NZ_QGDN01000001.1"/>
</dbReference>
<evidence type="ECO:0000256" key="3">
    <source>
        <dbReference type="ARBA" id="ARBA00022737"/>
    </source>
</evidence>
<dbReference type="AlphaFoldDB" id="A0A2Y8ZPL7"/>
<dbReference type="SUPFAM" id="SSF51161">
    <property type="entry name" value="Trimeric LpxA-like enzymes"/>
    <property type="match status" value="1"/>
</dbReference>
<reference evidence="5" key="1">
    <citation type="submission" date="2016-10" db="EMBL/GenBank/DDBJ databases">
        <authorList>
            <person name="Varghese N."/>
            <person name="Submissions S."/>
        </authorList>
    </citation>
    <scope>NUCLEOTIDE SEQUENCE [LARGE SCALE GENOMIC DNA]</scope>
    <source>
        <strain evidence="5">DSM 22951</strain>
    </source>
</reference>
<dbReference type="Proteomes" id="UP000250028">
    <property type="component" value="Unassembled WGS sequence"/>
</dbReference>
<dbReference type="GO" id="GO:0005829">
    <property type="term" value="C:cytosol"/>
    <property type="evidence" value="ECO:0007669"/>
    <property type="project" value="TreeGrafter"/>
</dbReference>
<evidence type="ECO:0000256" key="1">
    <source>
        <dbReference type="ARBA" id="ARBA00007274"/>
    </source>
</evidence>
<keyword evidence="5" id="KW-1185">Reference proteome</keyword>
<organism evidence="4 5">
    <name type="scientific">Branchiibius hedensis</name>
    <dbReference type="NCBI Taxonomy" id="672460"/>
    <lineage>
        <taxon>Bacteria</taxon>
        <taxon>Bacillati</taxon>
        <taxon>Actinomycetota</taxon>
        <taxon>Actinomycetes</taxon>
        <taxon>Micrococcales</taxon>
        <taxon>Dermacoccaceae</taxon>
        <taxon>Branchiibius</taxon>
    </lineage>
</organism>
<comment type="similarity">
    <text evidence="1">Belongs to the transferase hexapeptide repeat family.</text>
</comment>
<dbReference type="PROSITE" id="PS00101">
    <property type="entry name" value="HEXAPEP_TRANSFERASES"/>
    <property type="match status" value="1"/>
</dbReference>
<keyword evidence="3" id="KW-0677">Repeat</keyword>
<gene>
    <name evidence="4" type="ORF">SAMN04489750_0521</name>
</gene>
<dbReference type="PANTHER" id="PTHR23416:SF23">
    <property type="entry name" value="ACETYLTRANSFERASE C18B11.09C-RELATED"/>
    <property type="match status" value="1"/>
</dbReference>
<accession>A0A2Y8ZPL7</accession>
<sequence length="190" mass="20237">MSVKDVIKSVRPARLGVEGALFLAGEATGRLPVRSARTAIARHVLGVQIAPDALVYRWREIRNGSGIRVGSGSVIGLWSILDGRQGITIGRTVSVSSDASFWTMQHDYRADDFHAEGAPITVEDFAVIGPSTIILPGVTIGEGAVVAAGAVVSKDVPPWTVVAGIPAKPIRQRPVQRNYSLHNGDAMYFL</sequence>
<dbReference type="InterPro" id="IPR051159">
    <property type="entry name" value="Hexapeptide_acetyltransf"/>
</dbReference>
<dbReference type="GO" id="GO:0008374">
    <property type="term" value="F:O-acyltransferase activity"/>
    <property type="evidence" value="ECO:0007669"/>
    <property type="project" value="TreeGrafter"/>
</dbReference>
<proteinExistence type="inferred from homology"/>
<dbReference type="InterPro" id="IPR011004">
    <property type="entry name" value="Trimer_LpxA-like_sf"/>
</dbReference>
<keyword evidence="2 4" id="KW-0808">Transferase</keyword>
<dbReference type="Gene3D" id="2.160.10.10">
    <property type="entry name" value="Hexapeptide repeat proteins"/>
    <property type="match status" value="1"/>
</dbReference>
<dbReference type="InterPro" id="IPR018357">
    <property type="entry name" value="Hexapep_transf_CS"/>
</dbReference>
<dbReference type="EMBL" id="UESZ01000001">
    <property type="protein sequence ID" value="SSA33248.1"/>
    <property type="molecule type" value="Genomic_DNA"/>
</dbReference>
<dbReference type="InterPro" id="IPR001451">
    <property type="entry name" value="Hexapep"/>
</dbReference>
<dbReference type="CDD" id="cd04647">
    <property type="entry name" value="LbH_MAT_like"/>
    <property type="match status" value="1"/>
</dbReference>